<gene>
    <name evidence="1" type="ORF">LCGC14_0406350</name>
</gene>
<reference evidence="1" key="1">
    <citation type="journal article" date="2015" name="Nature">
        <title>Complex archaea that bridge the gap between prokaryotes and eukaryotes.</title>
        <authorList>
            <person name="Spang A."/>
            <person name="Saw J.H."/>
            <person name="Jorgensen S.L."/>
            <person name="Zaremba-Niedzwiedzka K."/>
            <person name="Martijn J."/>
            <person name="Lind A.E."/>
            <person name="van Eijk R."/>
            <person name="Schleper C."/>
            <person name="Guy L."/>
            <person name="Ettema T.J."/>
        </authorList>
    </citation>
    <scope>NUCLEOTIDE SEQUENCE</scope>
</reference>
<comment type="caution">
    <text evidence="1">The sequence shown here is derived from an EMBL/GenBank/DDBJ whole genome shotgun (WGS) entry which is preliminary data.</text>
</comment>
<dbReference type="AlphaFoldDB" id="A0A0F9VHE5"/>
<name>A0A0F9VHE5_9ZZZZ</name>
<protein>
    <submittedName>
        <fullName evidence="1">Uncharacterized protein</fullName>
    </submittedName>
</protein>
<sequence length="44" mass="5434">MTEDKRPTEEEMKLKIMQYLWGGVDYKEFIQWLKDRGLIRSEEL</sequence>
<organism evidence="1">
    <name type="scientific">marine sediment metagenome</name>
    <dbReference type="NCBI Taxonomy" id="412755"/>
    <lineage>
        <taxon>unclassified sequences</taxon>
        <taxon>metagenomes</taxon>
        <taxon>ecological metagenomes</taxon>
    </lineage>
</organism>
<accession>A0A0F9VHE5</accession>
<dbReference type="EMBL" id="LAZR01000353">
    <property type="protein sequence ID" value="KKN72931.1"/>
    <property type="molecule type" value="Genomic_DNA"/>
</dbReference>
<proteinExistence type="predicted"/>
<evidence type="ECO:0000313" key="1">
    <source>
        <dbReference type="EMBL" id="KKN72931.1"/>
    </source>
</evidence>